<gene>
    <name evidence="3" type="ORF">OAory_01054600</name>
</gene>
<dbReference type="PANTHER" id="PTHR12197:SF292">
    <property type="entry name" value="SET DOMAIN-CONTAINING PROTEIN"/>
    <property type="match status" value="1"/>
</dbReference>
<dbReference type="InterPro" id="IPR001214">
    <property type="entry name" value="SET_dom"/>
</dbReference>
<dbReference type="InterPro" id="IPR050869">
    <property type="entry name" value="H3K4_H4K5_MeTrfase"/>
</dbReference>
<sequence>MQSPIATERLLATTDHLIRPDQNLSDRQQPWIHPRLIQSVDPIKGRQLRVSQPVKKGELLLVDLPYALIPVVDHPEQSDDVRCSNPACHRRVARTVERVSCPNRCSAEVVWCNSSCRDADNLRHEFECTWLKKYATSIRSKWGEYDFGMLWLIVRILASRHVEFRNTPSSDKTSGSKTGSDSKPSSFETGWNAIRSFCGSQDSWTHSQVRHWTMLVKKYLRNSQSLPHGLTSSEVLVLICQEEANSFGLYPRETGAFPLPELAVDRGEQFAAGVYPTAALANHSCSPNIIHKPDDQSRMVFVASKDIATGEECCISYFDLSKKVELKDRRDHLQGSFRFVCKCDRCVSEEPPEEECPEEELQWDEFPSMDAF</sequence>
<organism evidence="3 4">
    <name type="scientific">Aspergillus oryzae</name>
    <name type="common">Yellow koji mold</name>
    <dbReference type="NCBI Taxonomy" id="5062"/>
    <lineage>
        <taxon>Eukaryota</taxon>
        <taxon>Fungi</taxon>
        <taxon>Dikarya</taxon>
        <taxon>Ascomycota</taxon>
        <taxon>Pezizomycotina</taxon>
        <taxon>Eurotiomycetes</taxon>
        <taxon>Eurotiomycetidae</taxon>
        <taxon>Eurotiales</taxon>
        <taxon>Aspergillaceae</taxon>
        <taxon>Aspergillus</taxon>
        <taxon>Aspergillus subgen. Circumdati</taxon>
    </lineage>
</organism>
<evidence type="ECO:0000313" key="3">
    <source>
        <dbReference type="EMBL" id="OOO09652.1"/>
    </source>
</evidence>
<proteinExistence type="predicted"/>
<dbReference type="PROSITE" id="PS50280">
    <property type="entry name" value="SET"/>
    <property type="match status" value="1"/>
</dbReference>
<feature type="compositionally biased region" description="Low complexity" evidence="1">
    <location>
        <begin position="167"/>
        <end position="186"/>
    </location>
</feature>
<dbReference type="SUPFAM" id="SSF82199">
    <property type="entry name" value="SET domain"/>
    <property type="match status" value="1"/>
</dbReference>
<dbReference type="AlphaFoldDB" id="A0A1S9DKQ8"/>
<feature type="region of interest" description="Disordered" evidence="1">
    <location>
        <begin position="166"/>
        <end position="187"/>
    </location>
</feature>
<dbReference type="Pfam" id="PF00856">
    <property type="entry name" value="SET"/>
    <property type="match status" value="1"/>
</dbReference>
<comment type="caution">
    <text evidence="3">The sequence shown here is derived from an EMBL/GenBank/DDBJ whole genome shotgun (WGS) entry which is preliminary data.</text>
</comment>
<dbReference type="Gene3D" id="2.170.270.10">
    <property type="entry name" value="SET domain"/>
    <property type="match status" value="1"/>
</dbReference>
<dbReference type="InterPro" id="IPR046341">
    <property type="entry name" value="SET_dom_sf"/>
</dbReference>
<name>A0A1S9DKQ8_ASPOZ</name>
<evidence type="ECO:0000256" key="1">
    <source>
        <dbReference type="SAM" id="MobiDB-lite"/>
    </source>
</evidence>
<dbReference type="Proteomes" id="UP000190312">
    <property type="component" value="Unassembled WGS sequence"/>
</dbReference>
<feature type="domain" description="SET" evidence="2">
    <location>
        <begin position="34"/>
        <end position="318"/>
    </location>
</feature>
<protein>
    <submittedName>
        <fullName evidence="3">Nuclear protein SET</fullName>
    </submittedName>
</protein>
<dbReference type="SMART" id="SM00317">
    <property type="entry name" value="SET"/>
    <property type="match status" value="1"/>
</dbReference>
<evidence type="ECO:0000313" key="4">
    <source>
        <dbReference type="Proteomes" id="UP000190312"/>
    </source>
</evidence>
<dbReference type="Gene3D" id="6.10.140.2220">
    <property type="match status" value="1"/>
</dbReference>
<dbReference type="PANTHER" id="PTHR12197">
    <property type="entry name" value="HISTONE-LYSINE N-METHYLTRANSFERASE SMYD"/>
    <property type="match status" value="1"/>
</dbReference>
<reference evidence="3 4" key="1">
    <citation type="submission" date="2016-10" db="EMBL/GenBank/DDBJ databases">
        <title>Genome sequencing of Aspergillus oryzae BCC7051.</title>
        <authorList>
            <person name="Thammarongtham C."/>
            <person name="Vorapreeda T."/>
            <person name="Nookaew I."/>
            <person name="Srisuk T."/>
            <person name="Land M."/>
            <person name="Jeennor S."/>
            <person name="Laoteng K."/>
        </authorList>
    </citation>
    <scope>NUCLEOTIDE SEQUENCE [LARGE SCALE GENOMIC DNA]</scope>
    <source>
        <strain evidence="3 4">BCC7051</strain>
    </source>
</reference>
<dbReference type="Gene3D" id="1.10.220.160">
    <property type="match status" value="1"/>
</dbReference>
<accession>A0A1S9DKQ8</accession>
<dbReference type="OrthoDB" id="1028014at2759"/>
<dbReference type="CDD" id="cd20071">
    <property type="entry name" value="SET_SMYD"/>
    <property type="match status" value="1"/>
</dbReference>
<evidence type="ECO:0000259" key="2">
    <source>
        <dbReference type="PROSITE" id="PS50280"/>
    </source>
</evidence>
<dbReference type="EMBL" id="MKZY01000004">
    <property type="protein sequence ID" value="OOO09652.1"/>
    <property type="molecule type" value="Genomic_DNA"/>
</dbReference>